<reference evidence="9" key="1">
    <citation type="submission" date="2023-05" db="EMBL/GenBank/DDBJ databases">
        <title>Draft genome of Pseudofrankia sp. BMG5.37.</title>
        <authorList>
            <person name="Gtari M."/>
            <person name="Ghodhbane F."/>
            <person name="Sbissi I."/>
        </authorList>
    </citation>
    <scope>NUCLEOTIDE SEQUENCE [LARGE SCALE GENOMIC DNA]</scope>
    <source>
        <strain evidence="9">BMG 814</strain>
    </source>
</reference>
<evidence type="ECO:0000256" key="1">
    <source>
        <dbReference type="ARBA" id="ARBA00004651"/>
    </source>
</evidence>
<keyword evidence="4 6" id="KW-1133">Transmembrane helix</keyword>
<dbReference type="PANTHER" id="PTHR34187:SF2">
    <property type="entry name" value="DUF202 DOMAIN-CONTAINING PROTEIN"/>
    <property type="match status" value="1"/>
</dbReference>
<comment type="caution">
    <text evidence="8">The sequence shown here is derived from an EMBL/GenBank/DDBJ whole genome shotgun (WGS) entry which is preliminary data.</text>
</comment>
<evidence type="ECO:0000256" key="4">
    <source>
        <dbReference type="ARBA" id="ARBA00022989"/>
    </source>
</evidence>
<evidence type="ECO:0000256" key="5">
    <source>
        <dbReference type="ARBA" id="ARBA00023136"/>
    </source>
</evidence>
<gene>
    <name evidence="8" type="ORF">QOZ88_04320</name>
</gene>
<proteinExistence type="predicted"/>
<keyword evidence="3 6" id="KW-0812">Transmembrane</keyword>
<feature type="domain" description="DUF202" evidence="7">
    <location>
        <begin position="21"/>
        <end position="87"/>
    </location>
</feature>
<evidence type="ECO:0000256" key="6">
    <source>
        <dbReference type="SAM" id="Phobius"/>
    </source>
</evidence>
<keyword evidence="2" id="KW-1003">Cell membrane</keyword>
<name>A0ABT9I8E0_9ACTN</name>
<evidence type="ECO:0000256" key="3">
    <source>
        <dbReference type="ARBA" id="ARBA00022692"/>
    </source>
</evidence>
<feature type="transmembrane region" description="Helical" evidence="6">
    <location>
        <begin position="30"/>
        <end position="50"/>
    </location>
</feature>
<protein>
    <submittedName>
        <fullName evidence="8">DUF202 domain-containing protein</fullName>
    </submittedName>
</protein>
<dbReference type="InterPro" id="IPR003807">
    <property type="entry name" value="DUF202"/>
</dbReference>
<comment type="subcellular location">
    <subcellularLocation>
        <location evidence="1">Cell membrane</location>
        <topology evidence="1">Multi-pass membrane protein</topology>
    </subcellularLocation>
</comment>
<accession>A0ABT9I8E0</accession>
<dbReference type="PANTHER" id="PTHR34187">
    <property type="entry name" value="FGR18P"/>
    <property type="match status" value="1"/>
</dbReference>
<sequence length="119" mass="12728">MSGDRRWPGWVYGIGEEPDPRVSFANERTLLAWLRTALALIAGGVALDALDLPMSDALQRPLALLLVLLALVSAVASWFRWARAERAMRHGTPLPSSLMGAVLVAGIVVCGALLLVAAR</sequence>
<dbReference type="Proteomes" id="UP001233673">
    <property type="component" value="Unassembled WGS sequence"/>
</dbReference>
<keyword evidence="9" id="KW-1185">Reference proteome</keyword>
<feature type="transmembrane region" description="Helical" evidence="6">
    <location>
        <begin position="99"/>
        <end position="118"/>
    </location>
</feature>
<organism evidence="8 9">
    <name type="scientific">Blastococcus carthaginiensis</name>
    <dbReference type="NCBI Taxonomy" id="3050034"/>
    <lineage>
        <taxon>Bacteria</taxon>
        <taxon>Bacillati</taxon>
        <taxon>Actinomycetota</taxon>
        <taxon>Actinomycetes</taxon>
        <taxon>Geodermatophilales</taxon>
        <taxon>Geodermatophilaceae</taxon>
        <taxon>Blastococcus</taxon>
    </lineage>
</organism>
<keyword evidence="5 6" id="KW-0472">Membrane</keyword>
<feature type="transmembrane region" description="Helical" evidence="6">
    <location>
        <begin position="62"/>
        <end position="79"/>
    </location>
</feature>
<evidence type="ECO:0000259" key="7">
    <source>
        <dbReference type="Pfam" id="PF02656"/>
    </source>
</evidence>
<dbReference type="Pfam" id="PF02656">
    <property type="entry name" value="DUF202"/>
    <property type="match status" value="1"/>
</dbReference>
<dbReference type="InterPro" id="IPR052053">
    <property type="entry name" value="IM_YidH-like"/>
</dbReference>
<evidence type="ECO:0000256" key="2">
    <source>
        <dbReference type="ARBA" id="ARBA00022475"/>
    </source>
</evidence>
<dbReference type="RefSeq" id="WP_091929809.1">
    <property type="nucleotide sequence ID" value="NZ_JASNFN010000002.1"/>
</dbReference>
<evidence type="ECO:0000313" key="8">
    <source>
        <dbReference type="EMBL" id="MDP5181851.1"/>
    </source>
</evidence>
<dbReference type="EMBL" id="JASNFN010000002">
    <property type="protein sequence ID" value="MDP5181851.1"/>
    <property type="molecule type" value="Genomic_DNA"/>
</dbReference>
<evidence type="ECO:0000313" key="9">
    <source>
        <dbReference type="Proteomes" id="UP001233673"/>
    </source>
</evidence>